<evidence type="ECO:0000313" key="2">
    <source>
        <dbReference type="Proteomes" id="UP001469553"/>
    </source>
</evidence>
<evidence type="ECO:0000313" key="1">
    <source>
        <dbReference type="EMBL" id="MEQ2281357.1"/>
    </source>
</evidence>
<dbReference type="Proteomes" id="UP001469553">
    <property type="component" value="Unassembled WGS sequence"/>
</dbReference>
<dbReference type="EMBL" id="JAHRIP010003378">
    <property type="protein sequence ID" value="MEQ2281357.1"/>
    <property type="molecule type" value="Genomic_DNA"/>
</dbReference>
<accession>A0ABV0XIU3</accession>
<feature type="non-terminal residue" evidence="1">
    <location>
        <position position="1"/>
    </location>
</feature>
<name>A0ABV0XIU3_9TELE</name>
<organism evidence="1 2">
    <name type="scientific">Ameca splendens</name>
    <dbReference type="NCBI Taxonomy" id="208324"/>
    <lineage>
        <taxon>Eukaryota</taxon>
        <taxon>Metazoa</taxon>
        <taxon>Chordata</taxon>
        <taxon>Craniata</taxon>
        <taxon>Vertebrata</taxon>
        <taxon>Euteleostomi</taxon>
        <taxon>Actinopterygii</taxon>
        <taxon>Neopterygii</taxon>
        <taxon>Teleostei</taxon>
        <taxon>Neoteleostei</taxon>
        <taxon>Acanthomorphata</taxon>
        <taxon>Ovalentaria</taxon>
        <taxon>Atherinomorphae</taxon>
        <taxon>Cyprinodontiformes</taxon>
        <taxon>Goodeidae</taxon>
        <taxon>Ameca</taxon>
    </lineage>
</organism>
<proteinExistence type="predicted"/>
<protein>
    <submittedName>
        <fullName evidence="1">Uncharacterized protein</fullName>
    </submittedName>
</protein>
<gene>
    <name evidence="1" type="ORF">AMECASPLE_029477</name>
</gene>
<keyword evidence="2" id="KW-1185">Reference proteome</keyword>
<comment type="caution">
    <text evidence="1">The sequence shown here is derived from an EMBL/GenBank/DDBJ whole genome shotgun (WGS) entry which is preliminary data.</text>
</comment>
<sequence>PPVPSASLSPCRTCSLSFDYLSFVLLSHPAVYELVCALCSLLVPCCCSSSLCSARSLDQDSVLCLLRSCKECTCCMRDLRLNGHYMPLDSQPRDGVSQVSVQGLSVGCSSDSCKKNHCKPPFTCVDLWRVHECRYTLIHTYVAVMEHIHTYIFITISQSPKDYILFKI</sequence>
<reference evidence="1 2" key="1">
    <citation type="submission" date="2021-06" db="EMBL/GenBank/DDBJ databases">
        <authorList>
            <person name="Palmer J.M."/>
        </authorList>
    </citation>
    <scope>NUCLEOTIDE SEQUENCE [LARGE SCALE GENOMIC DNA]</scope>
    <source>
        <strain evidence="1 2">AS_MEX2019</strain>
        <tissue evidence="1">Muscle</tissue>
    </source>
</reference>